<gene>
    <name evidence="1" type="ORF">GMARGA_LOCUS31508</name>
</gene>
<name>A0ABN7WIP7_GIGMA</name>
<organism evidence="1 2">
    <name type="scientific">Gigaspora margarita</name>
    <dbReference type="NCBI Taxonomy" id="4874"/>
    <lineage>
        <taxon>Eukaryota</taxon>
        <taxon>Fungi</taxon>
        <taxon>Fungi incertae sedis</taxon>
        <taxon>Mucoromycota</taxon>
        <taxon>Glomeromycotina</taxon>
        <taxon>Glomeromycetes</taxon>
        <taxon>Diversisporales</taxon>
        <taxon>Gigasporaceae</taxon>
        <taxon>Gigaspora</taxon>
    </lineage>
</organism>
<keyword evidence="2" id="KW-1185">Reference proteome</keyword>
<evidence type="ECO:0000313" key="2">
    <source>
        <dbReference type="Proteomes" id="UP000789901"/>
    </source>
</evidence>
<reference evidence="1 2" key="1">
    <citation type="submission" date="2021-06" db="EMBL/GenBank/DDBJ databases">
        <authorList>
            <person name="Kallberg Y."/>
            <person name="Tangrot J."/>
            <person name="Rosling A."/>
        </authorList>
    </citation>
    <scope>NUCLEOTIDE SEQUENCE [LARGE SCALE GENOMIC DNA]</scope>
    <source>
        <strain evidence="1 2">120-4 pot B 10/14</strain>
    </source>
</reference>
<protein>
    <submittedName>
        <fullName evidence="1">17040_t:CDS:1</fullName>
    </submittedName>
</protein>
<feature type="non-terminal residue" evidence="1">
    <location>
        <position position="111"/>
    </location>
</feature>
<evidence type="ECO:0000313" key="1">
    <source>
        <dbReference type="EMBL" id="CAG8833346.1"/>
    </source>
</evidence>
<dbReference type="Proteomes" id="UP000789901">
    <property type="component" value="Unassembled WGS sequence"/>
</dbReference>
<accession>A0ABN7WIP7</accession>
<feature type="non-terminal residue" evidence="1">
    <location>
        <position position="1"/>
    </location>
</feature>
<comment type="caution">
    <text evidence="1">The sequence shown here is derived from an EMBL/GenBank/DDBJ whole genome shotgun (WGS) entry which is preliminary data.</text>
</comment>
<proteinExistence type="predicted"/>
<sequence>TGYICTRALPGFGKWNKIAPGQIDKIAKQHTFERPSPNYTTHTQPSKSWTVPIVLKKVLEVEREQIEKMDIDPISSKRYILILQLSDIVPLKHSSYTLRFISTLSSIYKTS</sequence>
<dbReference type="EMBL" id="CAJVQB010047161">
    <property type="protein sequence ID" value="CAG8833346.1"/>
    <property type="molecule type" value="Genomic_DNA"/>
</dbReference>